<dbReference type="InterPro" id="IPR015943">
    <property type="entry name" value="WD40/YVTN_repeat-like_dom_sf"/>
</dbReference>
<dbReference type="Proteomes" id="UP000011648">
    <property type="component" value="Unassembled WGS sequence"/>
</dbReference>
<dbReference type="AlphaFoldDB" id="L9ZIX0"/>
<sequence>MAGSDSLFLSQDSEDGEKVSRALATADGSEQWASDISSGHIIPALETGLLVFYDSPELIAIEARTGEECWRKKLDRCIRSTVSYADDAIVLDTGTDGDLIFLEAETGEHRRETDISQHFHPNNDDVNDAIQGHIVAGSERLFFHTFGGLLIALNTETSETDWVTPETHPEISGNIAPPELEPIAFSNDLLLVIESDGTDQSDSLHAIDPTTGSEQWTFEPEEEEDIRIRSVAVAGERVFLPVMEELHIINLVSGDIVESHDFDGYAQSVTLADSVCLVTTTDGIIAFEAK</sequence>
<comment type="caution">
    <text evidence="2">The sequence shown here is derived from an EMBL/GenBank/DDBJ whole genome shotgun (WGS) entry which is preliminary data.</text>
</comment>
<dbReference type="PANTHER" id="PTHR34512:SF30">
    <property type="entry name" value="OUTER MEMBRANE PROTEIN ASSEMBLY FACTOR BAMB"/>
    <property type="match status" value="1"/>
</dbReference>
<evidence type="ECO:0000259" key="1">
    <source>
        <dbReference type="Pfam" id="PF13360"/>
    </source>
</evidence>
<protein>
    <submittedName>
        <fullName evidence="2">Quinohemoprotein alcohol dehydrogenase</fullName>
    </submittedName>
</protein>
<dbReference type="InterPro" id="IPR002372">
    <property type="entry name" value="PQQ_rpt_dom"/>
</dbReference>
<dbReference type="InterPro" id="IPR011047">
    <property type="entry name" value="Quinoprotein_ADH-like_sf"/>
</dbReference>
<evidence type="ECO:0000313" key="2">
    <source>
        <dbReference type="EMBL" id="ELY86450.1"/>
    </source>
</evidence>
<accession>L9ZIX0</accession>
<dbReference type="EMBL" id="AOIL01000060">
    <property type="protein sequence ID" value="ELY86450.1"/>
    <property type="molecule type" value="Genomic_DNA"/>
</dbReference>
<organism evidence="2 3">
    <name type="scientific">Natrialba taiwanensis DSM 12281</name>
    <dbReference type="NCBI Taxonomy" id="1230458"/>
    <lineage>
        <taxon>Archaea</taxon>
        <taxon>Methanobacteriati</taxon>
        <taxon>Methanobacteriota</taxon>
        <taxon>Stenosarchaea group</taxon>
        <taxon>Halobacteria</taxon>
        <taxon>Halobacteriales</taxon>
        <taxon>Natrialbaceae</taxon>
        <taxon>Natrialba</taxon>
    </lineage>
</organism>
<feature type="domain" description="Pyrrolo-quinoline quinone repeat" evidence="1">
    <location>
        <begin position="19"/>
        <end position="175"/>
    </location>
</feature>
<dbReference type="PATRIC" id="fig|1230458.4.peg.3686"/>
<dbReference type="InterPro" id="IPR018391">
    <property type="entry name" value="PQQ_b-propeller_rpt"/>
</dbReference>
<keyword evidence="3" id="KW-1185">Reference proteome</keyword>
<evidence type="ECO:0000313" key="3">
    <source>
        <dbReference type="Proteomes" id="UP000011648"/>
    </source>
</evidence>
<dbReference type="SUPFAM" id="SSF50998">
    <property type="entry name" value="Quinoprotein alcohol dehydrogenase-like"/>
    <property type="match status" value="1"/>
</dbReference>
<dbReference type="SMART" id="SM00564">
    <property type="entry name" value="PQQ"/>
    <property type="match status" value="3"/>
</dbReference>
<dbReference type="Pfam" id="PF13360">
    <property type="entry name" value="PQQ_2"/>
    <property type="match status" value="1"/>
</dbReference>
<dbReference type="Gene3D" id="2.130.10.10">
    <property type="entry name" value="YVTN repeat-like/Quinoprotein amine dehydrogenase"/>
    <property type="match status" value="1"/>
</dbReference>
<dbReference type="PANTHER" id="PTHR34512">
    <property type="entry name" value="CELL SURFACE PROTEIN"/>
    <property type="match status" value="1"/>
</dbReference>
<reference evidence="2 3" key="1">
    <citation type="journal article" date="2014" name="PLoS Genet.">
        <title>Phylogenetically driven sequencing of extremely halophilic archaea reveals strategies for static and dynamic osmo-response.</title>
        <authorList>
            <person name="Becker E.A."/>
            <person name="Seitzer P.M."/>
            <person name="Tritt A."/>
            <person name="Larsen D."/>
            <person name="Krusor M."/>
            <person name="Yao A.I."/>
            <person name="Wu D."/>
            <person name="Madern D."/>
            <person name="Eisen J.A."/>
            <person name="Darling A.E."/>
            <person name="Facciotti M.T."/>
        </authorList>
    </citation>
    <scope>NUCLEOTIDE SEQUENCE [LARGE SCALE GENOMIC DNA]</scope>
    <source>
        <strain evidence="2 3">DSM 12281</strain>
    </source>
</reference>
<proteinExistence type="predicted"/>
<gene>
    <name evidence="2" type="ORF">C484_18277</name>
</gene>
<name>L9ZIX0_9EURY</name>